<evidence type="ECO:0000256" key="1">
    <source>
        <dbReference type="ARBA" id="ARBA00004123"/>
    </source>
</evidence>
<dbReference type="Pfam" id="PF10557">
    <property type="entry name" value="Cullin_Nedd8"/>
    <property type="match status" value="1"/>
</dbReference>
<dbReference type="SMART" id="SM00182">
    <property type="entry name" value="CULLIN"/>
    <property type="match status" value="1"/>
</dbReference>
<evidence type="ECO:0000256" key="4">
    <source>
        <dbReference type="ARBA" id="ARBA00022448"/>
    </source>
</evidence>
<dbReference type="Gene3D" id="1.10.10.10">
    <property type="entry name" value="Winged helix-like DNA-binding domain superfamily/Winged helix DNA-binding domain"/>
    <property type="match status" value="1"/>
</dbReference>
<dbReference type="InterPro" id="IPR016158">
    <property type="entry name" value="Cullin_homology"/>
</dbReference>
<dbReference type="Pfam" id="PF26557">
    <property type="entry name" value="Cullin_AB"/>
    <property type="match status" value="1"/>
</dbReference>
<dbReference type="Pfam" id="PF00888">
    <property type="entry name" value="Cullin"/>
    <property type="match status" value="1"/>
</dbReference>
<keyword evidence="8" id="KW-0832">Ubl conjugation</keyword>
<reference evidence="17 18" key="1">
    <citation type="submission" date="2025-04" db="UniProtKB">
        <authorList>
            <consortium name="RefSeq"/>
        </authorList>
    </citation>
    <scope>IDENTIFICATION</scope>
    <source>
        <tissue evidence="17 18">Whole insect</tissue>
    </source>
</reference>
<dbReference type="PROSITE" id="PS01256">
    <property type="entry name" value="CULLIN_1"/>
    <property type="match status" value="1"/>
</dbReference>
<evidence type="ECO:0000313" key="15">
    <source>
        <dbReference type="EnsemblMetazoa" id="XP_028136450.1"/>
    </source>
</evidence>
<dbReference type="InterPro" id="IPR019559">
    <property type="entry name" value="Cullin_neddylation_domain"/>
</dbReference>
<dbReference type="Gene3D" id="3.30.230.130">
    <property type="entry name" value="Cullin, Chain C, Domain 2"/>
    <property type="match status" value="1"/>
</dbReference>
<dbReference type="Proteomes" id="UP001652700">
    <property type="component" value="Unplaced"/>
</dbReference>
<keyword evidence="5" id="KW-1017">Isopeptide bond</keyword>
<keyword evidence="4" id="KW-0813">Transport</keyword>
<dbReference type="FunFam" id="1.20.1310.10:FF:000006">
    <property type="entry name" value="Cullin 3"/>
    <property type="match status" value="1"/>
</dbReference>
<dbReference type="GO" id="GO:0000278">
    <property type="term" value="P:mitotic cell cycle"/>
    <property type="evidence" value="ECO:0007669"/>
    <property type="project" value="UniProtKB-ARBA"/>
</dbReference>
<evidence type="ECO:0000256" key="8">
    <source>
        <dbReference type="ARBA" id="ARBA00022843"/>
    </source>
</evidence>
<dbReference type="PROSITE" id="PS50069">
    <property type="entry name" value="CULLIN_2"/>
    <property type="match status" value="1"/>
</dbReference>
<proteinExistence type="inferred from homology"/>
<comment type="similarity">
    <text evidence="3 12 13">Belongs to the cullin family.</text>
</comment>
<gene>
    <name evidence="17 18" type="primary">LOC114331163</name>
</gene>
<dbReference type="RefSeq" id="XP_028136450.1">
    <property type="nucleotide sequence ID" value="XM_028280649.1"/>
</dbReference>
<dbReference type="InterPro" id="IPR016157">
    <property type="entry name" value="Cullin_CS"/>
</dbReference>
<dbReference type="PANTHER" id="PTHR11932">
    <property type="entry name" value="CULLIN"/>
    <property type="match status" value="1"/>
</dbReference>
<dbReference type="InterPro" id="IPR036388">
    <property type="entry name" value="WH-like_DNA-bd_sf"/>
</dbReference>
<dbReference type="GO" id="GO:0031461">
    <property type="term" value="C:cullin-RING ubiquitin ligase complex"/>
    <property type="evidence" value="ECO:0007669"/>
    <property type="project" value="InterPro"/>
</dbReference>
<dbReference type="KEGG" id="dvv:114331163"/>
<keyword evidence="10" id="KW-0539">Nucleus</keyword>
<keyword evidence="16" id="KW-1185">Reference proteome</keyword>
<dbReference type="GO" id="GO:0043161">
    <property type="term" value="P:proteasome-mediated ubiquitin-dependent protein catabolic process"/>
    <property type="evidence" value="ECO:0007669"/>
    <property type="project" value="UniProtKB-ARBA"/>
</dbReference>
<accession>A0A6P7FUL8</accession>
<dbReference type="InterPro" id="IPR036317">
    <property type="entry name" value="Cullin_homology_sf"/>
</dbReference>
<evidence type="ECO:0000256" key="3">
    <source>
        <dbReference type="ARBA" id="ARBA00006019"/>
    </source>
</evidence>
<dbReference type="GO" id="GO:0006950">
    <property type="term" value="P:response to stress"/>
    <property type="evidence" value="ECO:0007669"/>
    <property type="project" value="UniProtKB-ARBA"/>
</dbReference>
<dbReference type="Gene3D" id="1.20.1310.10">
    <property type="entry name" value="Cullin Repeats"/>
    <property type="match status" value="4"/>
</dbReference>
<feature type="domain" description="Cullin family profile" evidence="14">
    <location>
        <begin position="419"/>
        <end position="674"/>
    </location>
</feature>
<keyword evidence="7" id="KW-0498">Mitosis</keyword>
<evidence type="ECO:0000256" key="2">
    <source>
        <dbReference type="ARBA" id="ARBA00004906"/>
    </source>
</evidence>
<dbReference type="GO" id="GO:0000209">
    <property type="term" value="P:protein polyubiquitination"/>
    <property type="evidence" value="ECO:0007669"/>
    <property type="project" value="UniProtKB-ARBA"/>
</dbReference>
<dbReference type="AlphaFoldDB" id="A0A6P7FUL8"/>
<name>A0A6P7FUL8_DIAVI</name>
<dbReference type="EnsemblMetazoa" id="XM_028280649.2">
    <property type="protein sequence ID" value="XP_028136450.1"/>
    <property type="gene ID" value="LOC114331163"/>
</dbReference>
<dbReference type="GeneID" id="114331163"/>
<evidence type="ECO:0000259" key="14">
    <source>
        <dbReference type="PROSITE" id="PS50069"/>
    </source>
</evidence>
<dbReference type="SMART" id="SM00884">
    <property type="entry name" value="Cullin_Nedd8"/>
    <property type="match status" value="1"/>
</dbReference>
<dbReference type="GO" id="GO:0005634">
    <property type="term" value="C:nucleus"/>
    <property type="evidence" value="ECO:0007669"/>
    <property type="project" value="UniProtKB-SubCell"/>
</dbReference>
<dbReference type="FunFam" id="1.20.1310.10:FF:000005">
    <property type="entry name" value="Cullin 3"/>
    <property type="match status" value="1"/>
</dbReference>
<keyword evidence="6" id="KW-0132">Cell division</keyword>
<evidence type="ECO:0000313" key="17">
    <source>
        <dbReference type="RefSeq" id="XP_028136449.1"/>
    </source>
</evidence>
<organism evidence="18">
    <name type="scientific">Diabrotica virgifera virgifera</name>
    <name type="common">western corn rootworm</name>
    <dbReference type="NCBI Taxonomy" id="50390"/>
    <lineage>
        <taxon>Eukaryota</taxon>
        <taxon>Metazoa</taxon>
        <taxon>Ecdysozoa</taxon>
        <taxon>Arthropoda</taxon>
        <taxon>Hexapoda</taxon>
        <taxon>Insecta</taxon>
        <taxon>Pterygota</taxon>
        <taxon>Neoptera</taxon>
        <taxon>Endopterygota</taxon>
        <taxon>Coleoptera</taxon>
        <taxon>Polyphaga</taxon>
        <taxon>Cucujiformia</taxon>
        <taxon>Chrysomeloidea</taxon>
        <taxon>Chrysomelidae</taxon>
        <taxon>Galerucinae</taxon>
        <taxon>Diabroticina</taxon>
        <taxon>Diabroticites</taxon>
        <taxon>Diabrotica</taxon>
    </lineage>
</organism>
<dbReference type="InterPro" id="IPR059120">
    <property type="entry name" value="Cullin-like_AB"/>
</dbReference>
<dbReference type="GO" id="GO:0016192">
    <property type="term" value="P:vesicle-mediated transport"/>
    <property type="evidence" value="ECO:0007669"/>
    <property type="project" value="UniProtKB-KW"/>
</dbReference>
<dbReference type="RefSeq" id="XP_028136449.1">
    <property type="nucleotide sequence ID" value="XM_028280648.1"/>
</dbReference>
<evidence type="ECO:0000256" key="7">
    <source>
        <dbReference type="ARBA" id="ARBA00022776"/>
    </source>
</evidence>
<evidence type="ECO:0000256" key="9">
    <source>
        <dbReference type="ARBA" id="ARBA00022892"/>
    </source>
</evidence>
<dbReference type="SUPFAM" id="SSF75632">
    <property type="entry name" value="Cullin homology domain"/>
    <property type="match status" value="2"/>
</dbReference>
<dbReference type="InterPro" id="IPR001373">
    <property type="entry name" value="Cullin_N"/>
</dbReference>
<dbReference type="GO" id="GO:0031625">
    <property type="term" value="F:ubiquitin protein ligase binding"/>
    <property type="evidence" value="ECO:0007669"/>
    <property type="project" value="InterPro"/>
</dbReference>
<dbReference type="GO" id="GO:0010468">
    <property type="term" value="P:regulation of gene expression"/>
    <property type="evidence" value="ECO:0007669"/>
    <property type="project" value="UniProtKB-ARBA"/>
</dbReference>
<dbReference type="InterPro" id="IPR036390">
    <property type="entry name" value="WH_DNA-bd_sf"/>
</dbReference>
<evidence type="ECO:0000256" key="10">
    <source>
        <dbReference type="ARBA" id="ARBA00023242"/>
    </source>
</evidence>
<dbReference type="InterPro" id="IPR045093">
    <property type="entry name" value="Cullin"/>
</dbReference>
<dbReference type="SUPFAM" id="SSF74788">
    <property type="entry name" value="Cullin repeat-like"/>
    <property type="match status" value="1"/>
</dbReference>
<protein>
    <submittedName>
        <fullName evidence="17">Cullin-3 isoform X1</fullName>
    </submittedName>
    <submittedName>
        <fullName evidence="18">Cullin-3 isoform X2</fullName>
    </submittedName>
</protein>
<dbReference type="FunFam" id="1.20.1310.10:FF:000002">
    <property type="entry name" value="cullin-3 isoform X1"/>
    <property type="match status" value="1"/>
</dbReference>
<comment type="pathway">
    <text evidence="2">Protein modification; protein ubiquitination.</text>
</comment>
<dbReference type="GO" id="GO:0007165">
    <property type="term" value="P:signal transduction"/>
    <property type="evidence" value="ECO:0007669"/>
    <property type="project" value="UniProtKB-ARBA"/>
</dbReference>
<dbReference type="FunFam" id="1.20.1310.10:FF:000001">
    <property type="entry name" value="Cullin 3"/>
    <property type="match status" value="1"/>
</dbReference>
<evidence type="ECO:0000256" key="12">
    <source>
        <dbReference type="PROSITE-ProRule" id="PRU00330"/>
    </source>
</evidence>
<reference evidence="15" key="2">
    <citation type="submission" date="2025-05" db="UniProtKB">
        <authorList>
            <consortium name="EnsemblMetazoa"/>
        </authorList>
    </citation>
    <scope>IDENTIFICATION</scope>
</reference>
<keyword evidence="11" id="KW-0131">Cell cycle</keyword>
<dbReference type="FunFam" id="3.30.230.130:FF:000002">
    <property type="entry name" value="cullin-3 isoform X1"/>
    <property type="match status" value="1"/>
</dbReference>
<dbReference type="GO" id="GO:0006915">
    <property type="term" value="P:apoptotic process"/>
    <property type="evidence" value="ECO:0007669"/>
    <property type="project" value="UniProtKB-ARBA"/>
</dbReference>
<dbReference type="GO" id="GO:0080090">
    <property type="term" value="P:regulation of primary metabolic process"/>
    <property type="evidence" value="ECO:0007669"/>
    <property type="project" value="UniProtKB-ARBA"/>
</dbReference>
<evidence type="ECO:0000256" key="13">
    <source>
        <dbReference type="RuleBase" id="RU003829"/>
    </source>
</evidence>
<comment type="subcellular location">
    <subcellularLocation>
        <location evidence="1">Nucleus</location>
    </subcellularLocation>
</comment>
<evidence type="ECO:0000256" key="11">
    <source>
        <dbReference type="ARBA" id="ARBA00023306"/>
    </source>
</evidence>
<dbReference type="OrthoDB" id="27073at2759"/>
<keyword evidence="9" id="KW-0931">ER-Golgi transport</keyword>
<evidence type="ECO:0000256" key="6">
    <source>
        <dbReference type="ARBA" id="ARBA00022618"/>
    </source>
</evidence>
<evidence type="ECO:0000313" key="18">
    <source>
        <dbReference type="RefSeq" id="XP_028136450.1"/>
    </source>
</evidence>
<dbReference type="InterPro" id="IPR016159">
    <property type="entry name" value="Cullin_repeat-like_dom_sf"/>
</dbReference>
<evidence type="ECO:0000256" key="5">
    <source>
        <dbReference type="ARBA" id="ARBA00022499"/>
    </source>
</evidence>
<dbReference type="FunFam" id="1.10.10.10:FF:000091">
    <property type="entry name" value="Cullin 3"/>
    <property type="match status" value="1"/>
</dbReference>
<evidence type="ECO:0000313" key="16">
    <source>
        <dbReference type="Proteomes" id="UP001652700"/>
    </source>
</evidence>
<dbReference type="GO" id="GO:0051301">
    <property type="term" value="P:cell division"/>
    <property type="evidence" value="ECO:0007669"/>
    <property type="project" value="UniProtKB-KW"/>
</dbReference>
<dbReference type="SUPFAM" id="SSF46785">
    <property type="entry name" value="Winged helix' DNA-binding domain"/>
    <property type="match status" value="1"/>
</dbReference>
<sequence length="806" mass="93830">MSSIKSGGLTKKEGKMRIRAFPMTMDEKYVESIWALLKNAIQEIQKKNNSGLSFEELYRNAYTMVLHKHGERLYTGLKEVVTQHLEVKVREDVLRSLHNNFLMTLNQAWNDHQTSMVMIRDILMYMDRVYVQQNDVDNVYNLGLIIFRDQVVRYGCIRDHLRETLLDMVMRERRGEKVDRISIKNACQMLMVLGINSRVVYEEDFERPFLQQSAEFYKVESQRFLAENSASVYINKVEARINEESDRAKHYLDKSTESRIVEVVEEELIKKHMKTIVEMENSGVVHMLKHQKTEDLCCMYKLFGRVTDGLKTMADCVSLYLREQGKALVQEEEHQPATNAISFVQSLLDLKDGFDHFLQNSFNNDKIFKQMIASDFEHFLNLNPKSPEYLSLFIDDKLKKGVKGMKSSNLERFLNLSPTSSEYLTLFSDDYLKKGVEIMTEQEIEQVLDKSMVLFRFLQEKDVFERYYKQHLAKRLLLNKSVSDDYEKNMISKLKTECGCQFTSKLEGMFKDMTVSNTIMDEFKEHVTKSETNLGGIDLLMRVLTTGFWPTQNATPKCHIPAVPLAAFECFRRFYLAKHSGRQLTLQPQLGSADLNAIFYGPKKDDSDKDGACSSSTTIVSMRSGPRKHIIQVSTYQMVVLMLFNNHDKLTYEEILNESDIPERDLIRALQSLAMGKATQRVLIKNPRNKEIESNHEFYVNESFSSKLHRVKIQTVAAKGENEPERRETRNKVDEDRKHEIEAAIVRIMKSRKRMAHNILVTEVTEQLKSRFLPSPVIIKKRIEGLIEREYLARTPEDRKVYTYVA</sequence>
<dbReference type="GO" id="GO:0005737">
    <property type="term" value="C:cytoplasm"/>
    <property type="evidence" value="ECO:0007669"/>
    <property type="project" value="UniProtKB-ARBA"/>
</dbReference>